<dbReference type="AlphaFoldDB" id="A0A5J4SXZ5"/>
<name>A0A5J4SXZ5_9ZZZZ</name>
<sequence>MGHFLWFINHGAKVSMYYSDTIGLRLDLCFCYSHFDIESASIKWKRTYQCERAGISSIQVNKQYRIEFTTTDNGVESIVTVCNLLELSNHYK</sequence>
<evidence type="ECO:0000313" key="1">
    <source>
        <dbReference type="EMBL" id="KAA6350864.1"/>
    </source>
</evidence>
<organism evidence="1">
    <name type="scientific">termite gut metagenome</name>
    <dbReference type="NCBI Taxonomy" id="433724"/>
    <lineage>
        <taxon>unclassified sequences</taxon>
        <taxon>metagenomes</taxon>
        <taxon>organismal metagenomes</taxon>
    </lineage>
</organism>
<evidence type="ECO:0008006" key="2">
    <source>
        <dbReference type="Google" id="ProtNLM"/>
    </source>
</evidence>
<reference evidence="1" key="1">
    <citation type="submission" date="2019-03" db="EMBL/GenBank/DDBJ databases">
        <title>Single cell metagenomics reveals metabolic interactions within the superorganism composed of flagellate Streblomastix strix and complex community of Bacteroidetes bacteria on its surface.</title>
        <authorList>
            <person name="Treitli S.C."/>
            <person name="Kolisko M."/>
            <person name="Husnik F."/>
            <person name="Keeling P."/>
            <person name="Hampl V."/>
        </authorList>
    </citation>
    <scope>NUCLEOTIDE SEQUENCE</scope>
    <source>
        <strain evidence="1">STM</strain>
    </source>
</reference>
<accession>A0A5J4SXZ5</accession>
<protein>
    <recommendedName>
        <fullName evidence="2">Toxin HigB-1</fullName>
    </recommendedName>
</protein>
<dbReference type="EMBL" id="SNRY01000021">
    <property type="protein sequence ID" value="KAA6350864.1"/>
    <property type="molecule type" value="Genomic_DNA"/>
</dbReference>
<proteinExistence type="predicted"/>
<comment type="caution">
    <text evidence="1">The sequence shown here is derived from an EMBL/GenBank/DDBJ whole genome shotgun (WGS) entry which is preliminary data.</text>
</comment>
<gene>
    <name evidence="1" type="ORF">EZS27_001711</name>
</gene>